<reference evidence="3 4" key="1">
    <citation type="submission" date="2024-08" db="EMBL/GenBank/DDBJ databases">
        <title>The draft genome of Apodemus speciosus.</title>
        <authorList>
            <person name="Nabeshima K."/>
            <person name="Suzuki S."/>
            <person name="Onuma M."/>
        </authorList>
    </citation>
    <scope>NUCLEOTIDE SEQUENCE [LARGE SCALE GENOMIC DNA]</scope>
    <source>
        <strain evidence="3">IB14-021</strain>
    </source>
</reference>
<feature type="region of interest" description="Disordered" evidence="2">
    <location>
        <begin position="30"/>
        <end position="116"/>
    </location>
</feature>
<evidence type="ECO:0000313" key="3">
    <source>
        <dbReference type="EMBL" id="GAB1297152.1"/>
    </source>
</evidence>
<name>A0ABQ0FD27_APOSI</name>
<feature type="region of interest" description="Disordered" evidence="2">
    <location>
        <begin position="1079"/>
        <end position="1105"/>
    </location>
</feature>
<keyword evidence="1" id="KW-0175">Coiled coil</keyword>
<dbReference type="Proteomes" id="UP001623349">
    <property type="component" value="Unassembled WGS sequence"/>
</dbReference>
<dbReference type="InterPro" id="IPR030465">
    <property type="entry name" value="CEP131"/>
</dbReference>
<feature type="region of interest" description="Disordered" evidence="2">
    <location>
        <begin position="255"/>
        <end position="284"/>
    </location>
</feature>
<gene>
    <name evidence="3" type="ORF">APTSU1_001238800</name>
</gene>
<feature type="compositionally biased region" description="Basic and acidic residues" evidence="2">
    <location>
        <begin position="345"/>
        <end position="363"/>
    </location>
</feature>
<feature type="region of interest" description="Disordered" evidence="2">
    <location>
        <begin position="338"/>
        <end position="479"/>
    </location>
</feature>
<comment type="caution">
    <text evidence="3">The sequence shown here is derived from an EMBL/GenBank/DDBJ whole genome shotgun (WGS) entry which is preliminary data.</text>
</comment>
<feature type="coiled-coil region" evidence="1">
    <location>
        <begin position="595"/>
        <end position="712"/>
    </location>
</feature>
<accession>A0ABQ0FD27</accession>
<dbReference type="EMBL" id="BAAFST010000011">
    <property type="protein sequence ID" value="GAB1297152.1"/>
    <property type="molecule type" value="Genomic_DNA"/>
</dbReference>
<proteinExistence type="predicted"/>
<organism evidence="3 4">
    <name type="scientific">Apodemus speciosus</name>
    <name type="common">Large Japanese field mouse</name>
    <dbReference type="NCBI Taxonomy" id="105296"/>
    <lineage>
        <taxon>Eukaryota</taxon>
        <taxon>Metazoa</taxon>
        <taxon>Chordata</taxon>
        <taxon>Craniata</taxon>
        <taxon>Vertebrata</taxon>
        <taxon>Euteleostomi</taxon>
        <taxon>Mammalia</taxon>
        <taxon>Eutheria</taxon>
        <taxon>Euarchontoglires</taxon>
        <taxon>Glires</taxon>
        <taxon>Rodentia</taxon>
        <taxon>Myomorpha</taxon>
        <taxon>Muroidea</taxon>
        <taxon>Muridae</taxon>
        <taxon>Murinae</taxon>
        <taxon>Apodemus</taxon>
    </lineage>
</organism>
<feature type="compositionally biased region" description="Polar residues" evidence="2">
    <location>
        <begin position="178"/>
        <end position="187"/>
    </location>
</feature>
<feature type="compositionally biased region" description="Basic and acidic residues" evidence="2">
    <location>
        <begin position="255"/>
        <end position="264"/>
    </location>
</feature>
<dbReference type="PANTHER" id="PTHR31540">
    <property type="entry name" value="CENTROSOMAL PROTEIN OF 131 KDA"/>
    <property type="match status" value="1"/>
</dbReference>
<evidence type="ECO:0000313" key="4">
    <source>
        <dbReference type="Proteomes" id="UP001623349"/>
    </source>
</evidence>
<feature type="region of interest" description="Disordered" evidence="2">
    <location>
        <begin position="159"/>
        <end position="193"/>
    </location>
</feature>
<feature type="compositionally biased region" description="Basic and acidic residues" evidence="2">
    <location>
        <begin position="447"/>
        <end position="466"/>
    </location>
</feature>
<evidence type="ECO:0000256" key="2">
    <source>
        <dbReference type="SAM" id="MobiDB-lite"/>
    </source>
</evidence>
<sequence>MASELTEILATSASQVLGLKRLTWPTMKGSRTISATPEGSPEAVDLSLIGLPPPMSQRPGSASAAKSVLRSVSVATGSEPRKKAQEATGPGGPRAINNLRRSNSTTQVNQSWTGSPSCFVPAEPTDFLMLFEGSTSGRRRVASLSKASSEKGATWNILAEKCPCDPQDDQPRGVASPASAQSPSTLDSALGPRRKECSLAPSFTANNRSNKGAVGNCVTTMVHNHYASSKKASPPKSSNQTAPSLNNIVKAAAREGGEGSDFGKPRKNFSSQSARGTTGLLRRKEVTEEEAERFIHQVNQAAVTIQRWYRCQAQRRRAGAASLEHLLASRREGQRQRLGNGSLLDLHRQEEAARKKAREEKARQARQAAIQELQQKRAQKASQAEHRLRKDRPETRAQEQPRPSQEPPSVPGCGSHPKANNAGASIYPTSPADPCPPASKSSPERQQSPEDKPQDIRSQGEAREDSAVLGSSRSKARARATLDDLLDTLKLLEEEPEPLPHPKAYHKDRYAWTEEEEDANSLTADNLEKFGKLSAVPGPPDDGTLLSEAKLQSIMSFLDEMEKSGQERPAPWRESLVQEAGPGSLQLGSEGSASMMRLKLELEEKKQAMALLQRALAQQRDLTARRVKETEKELGRQLRQQKEQYEATIQRHLSFIDQLIEDKKVLSEKCEAVVAELKLGDRQCRERVAQMQEQHELEIKKLKELMSATEKIRREKWINEKTKKIKEITVRGLEPEIQKLIAKHKQEVRRLRGLHEAELQQQEEQATQRHLRQAEELREHLEREREVLGQQERERAQLRFEQHLEQEQRALEQQRRRLYNEVAEEKERLGQQAARQRVELEELRQQLEESSAAMTRALRAEAERSREEQERRHQMELQALKDQLEAERQAWVASCAKKEEAWLLTRERELKEEIRKGRDQEIELVIHRLEADMTLAKEESERAAESRVKRVRDKYETELSELEQSERKLQERCTELKGRLGEAEGETERLQSLVRQKEKELEDLRAINTQMCSERASLAQVVRQEFAEQLAASQEETQRVKAELAELRARQQVELDEVHRRVKTALAKKEAAVNSLRKQHEAAMKRADHLEELLEQHKEPSLSSK</sequence>
<feature type="compositionally biased region" description="Polar residues" evidence="2">
    <location>
        <begin position="99"/>
        <end position="116"/>
    </location>
</feature>
<keyword evidence="4" id="KW-1185">Reference proteome</keyword>
<feature type="compositionally biased region" description="Basic and acidic residues" evidence="2">
    <location>
        <begin position="383"/>
        <end position="399"/>
    </location>
</feature>
<dbReference type="PANTHER" id="PTHR31540:SF1">
    <property type="entry name" value="CENTROSOMAL PROTEIN OF 131 KDA"/>
    <property type="match status" value="1"/>
</dbReference>
<evidence type="ECO:0000256" key="1">
    <source>
        <dbReference type="SAM" id="Coils"/>
    </source>
</evidence>
<protein>
    <submittedName>
        <fullName evidence="3">Centrosomal protein of 131 kDa</fullName>
    </submittedName>
</protein>
<feature type="coiled-coil region" evidence="1">
    <location>
        <begin position="745"/>
        <end position="901"/>
    </location>
</feature>